<accession>A0A645GH81</accession>
<reference evidence="2" key="1">
    <citation type="submission" date="2019-08" db="EMBL/GenBank/DDBJ databases">
        <authorList>
            <person name="Kucharzyk K."/>
            <person name="Murdoch R.W."/>
            <person name="Higgins S."/>
            <person name="Loffler F."/>
        </authorList>
    </citation>
    <scope>NUCLEOTIDE SEQUENCE</scope>
</reference>
<dbReference type="Pfam" id="PF13751">
    <property type="entry name" value="DDE_Tnp_1_6"/>
    <property type="match status" value="1"/>
</dbReference>
<name>A0A645GH81_9ZZZZ</name>
<dbReference type="AlphaFoldDB" id="A0A645GH81"/>
<dbReference type="PANTHER" id="PTHR33408:SF2">
    <property type="entry name" value="TRANSPOSASE DDE DOMAIN-CONTAINING PROTEIN"/>
    <property type="match status" value="1"/>
</dbReference>
<sequence>MEKSENAGVDVEVVIGDSAYSIKANLDYTESKDIQLVSKLMPRVSQGQHKKEDGFTFNKDAGMFVCKAGHMAASKTLRHNKQEFRKENPRMVYYFDVKKCNHCPYREGCYKEGSKSKSYSVSITSEVQSKQKVFQESDEFRALSKKRYMIEAKNGELKNRHGYDRAESSGIHSMEIQGATALFAVNLLRINKLRGK</sequence>
<dbReference type="PANTHER" id="PTHR33408">
    <property type="entry name" value="TRANSPOSASE"/>
    <property type="match status" value="1"/>
</dbReference>
<proteinExistence type="predicted"/>
<dbReference type="EMBL" id="VSSQ01075761">
    <property type="protein sequence ID" value="MPN26288.1"/>
    <property type="molecule type" value="Genomic_DNA"/>
</dbReference>
<protein>
    <submittedName>
        <fullName evidence="2">IS1182 family transposase ISBsp4</fullName>
    </submittedName>
</protein>
<evidence type="ECO:0000259" key="1">
    <source>
        <dbReference type="Pfam" id="PF13751"/>
    </source>
</evidence>
<dbReference type="InterPro" id="IPR025668">
    <property type="entry name" value="Tnp_DDE_dom"/>
</dbReference>
<gene>
    <name evidence="2" type="ORF">SDC9_173712</name>
</gene>
<feature type="domain" description="Transposase DDE" evidence="1">
    <location>
        <begin position="65"/>
        <end position="190"/>
    </location>
</feature>
<organism evidence="2">
    <name type="scientific">bioreactor metagenome</name>
    <dbReference type="NCBI Taxonomy" id="1076179"/>
    <lineage>
        <taxon>unclassified sequences</taxon>
        <taxon>metagenomes</taxon>
        <taxon>ecological metagenomes</taxon>
    </lineage>
</organism>
<comment type="caution">
    <text evidence="2">The sequence shown here is derived from an EMBL/GenBank/DDBJ whole genome shotgun (WGS) entry which is preliminary data.</text>
</comment>
<evidence type="ECO:0000313" key="2">
    <source>
        <dbReference type="EMBL" id="MPN26288.1"/>
    </source>
</evidence>